<organism evidence="1 2">
    <name type="scientific">Viridothelium virens</name>
    <name type="common">Speckled blister lichen</name>
    <name type="synonym">Trypethelium virens</name>
    <dbReference type="NCBI Taxonomy" id="1048519"/>
    <lineage>
        <taxon>Eukaryota</taxon>
        <taxon>Fungi</taxon>
        <taxon>Dikarya</taxon>
        <taxon>Ascomycota</taxon>
        <taxon>Pezizomycotina</taxon>
        <taxon>Dothideomycetes</taxon>
        <taxon>Dothideomycetes incertae sedis</taxon>
        <taxon>Trypetheliales</taxon>
        <taxon>Trypetheliaceae</taxon>
        <taxon>Viridothelium</taxon>
    </lineage>
</organism>
<evidence type="ECO:0000313" key="1">
    <source>
        <dbReference type="EMBL" id="KAF2235116.1"/>
    </source>
</evidence>
<name>A0A6A6HAE9_VIRVR</name>
<dbReference type="EMBL" id="ML991793">
    <property type="protein sequence ID" value="KAF2235116.1"/>
    <property type="molecule type" value="Genomic_DNA"/>
</dbReference>
<protein>
    <submittedName>
        <fullName evidence="1">Uncharacterized protein</fullName>
    </submittedName>
</protein>
<accession>A0A6A6HAE9</accession>
<proteinExistence type="predicted"/>
<evidence type="ECO:0000313" key="2">
    <source>
        <dbReference type="Proteomes" id="UP000800092"/>
    </source>
</evidence>
<dbReference type="AlphaFoldDB" id="A0A6A6HAE9"/>
<dbReference type="Proteomes" id="UP000800092">
    <property type="component" value="Unassembled WGS sequence"/>
</dbReference>
<dbReference type="OrthoDB" id="4187154at2759"/>
<keyword evidence="2" id="KW-1185">Reference proteome</keyword>
<reference evidence="1" key="1">
    <citation type="journal article" date="2020" name="Stud. Mycol.">
        <title>101 Dothideomycetes genomes: a test case for predicting lifestyles and emergence of pathogens.</title>
        <authorList>
            <person name="Haridas S."/>
            <person name="Albert R."/>
            <person name="Binder M."/>
            <person name="Bloem J."/>
            <person name="Labutti K."/>
            <person name="Salamov A."/>
            <person name="Andreopoulos B."/>
            <person name="Baker S."/>
            <person name="Barry K."/>
            <person name="Bills G."/>
            <person name="Bluhm B."/>
            <person name="Cannon C."/>
            <person name="Castanera R."/>
            <person name="Culley D."/>
            <person name="Daum C."/>
            <person name="Ezra D."/>
            <person name="Gonzalez J."/>
            <person name="Henrissat B."/>
            <person name="Kuo A."/>
            <person name="Liang C."/>
            <person name="Lipzen A."/>
            <person name="Lutzoni F."/>
            <person name="Magnuson J."/>
            <person name="Mondo S."/>
            <person name="Nolan M."/>
            <person name="Ohm R."/>
            <person name="Pangilinan J."/>
            <person name="Park H.-J."/>
            <person name="Ramirez L."/>
            <person name="Alfaro M."/>
            <person name="Sun H."/>
            <person name="Tritt A."/>
            <person name="Yoshinaga Y."/>
            <person name="Zwiers L.-H."/>
            <person name="Turgeon B."/>
            <person name="Goodwin S."/>
            <person name="Spatafora J."/>
            <person name="Crous P."/>
            <person name="Grigoriev I."/>
        </authorList>
    </citation>
    <scope>NUCLEOTIDE SEQUENCE</scope>
    <source>
        <strain evidence="1">Tuck. ex Michener</strain>
    </source>
</reference>
<gene>
    <name evidence="1" type="ORF">EV356DRAFT_514490</name>
</gene>
<sequence>MLDDLSAALQPASPHTHVRGTVTNQGVYQKELLQHPPKLLSDRLLFGMTDISMQLTHAIDLIDAAVRMTICKKPIKLARGIKTTAENFPSRLSDIAPTIFSPGYLSALAERAIFIPTISRALTTRISTNATSASLQAKLARLGVGDPGNGLGPELRGAASVDHNEAATDKALHNAAVKTRIWRMAQGTLRSPAAERRLKPIRTPDLQIDSSSVGKDDILESVVTPCWKREPEMLDDDDDDEMLTGEEDDEILEGWEETQDDILEDVSFAPLLGQHRDPQSEWELPVNSFNPSSMDEDILVPPLQLLSSKPDFVHLNPAVIRDGIYEEMLA</sequence>